<evidence type="ECO:0000256" key="2">
    <source>
        <dbReference type="PROSITE-ProRule" id="PRU00076"/>
    </source>
</evidence>
<dbReference type="Pfam" id="PF00431">
    <property type="entry name" value="CUB"/>
    <property type="match status" value="1"/>
</dbReference>
<keyword evidence="3" id="KW-0732">Signal</keyword>
<keyword evidence="7" id="KW-1185">Reference proteome</keyword>
<dbReference type="PROSITE" id="PS50026">
    <property type="entry name" value="EGF_3"/>
    <property type="match status" value="1"/>
</dbReference>
<evidence type="ECO:0000313" key="7">
    <source>
        <dbReference type="Proteomes" id="UP000887566"/>
    </source>
</evidence>
<dbReference type="InterPro" id="IPR050111">
    <property type="entry name" value="C-type_lectin/snaclec_domain"/>
</dbReference>
<dbReference type="CDD" id="cd00054">
    <property type="entry name" value="EGF_CA"/>
    <property type="match status" value="1"/>
</dbReference>
<feature type="domain" description="C-type lectin" evidence="6">
    <location>
        <begin position="33"/>
        <end position="155"/>
    </location>
</feature>
<protein>
    <submittedName>
        <fullName evidence="8">Uncharacterized protein</fullName>
    </submittedName>
</protein>
<name>A0A914XU40_9BILA</name>
<dbReference type="InterPro" id="IPR000859">
    <property type="entry name" value="CUB_dom"/>
</dbReference>
<dbReference type="Proteomes" id="UP000887566">
    <property type="component" value="Unplaced"/>
</dbReference>
<dbReference type="InterPro" id="IPR000742">
    <property type="entry name" value="EGF"/>
</dbReference>
<dbReference type="SUPFAM" id="SSF56436">
    <property type="entry name" value="C-type lectin-like"/>
    <property type="match status" value="1"/>
</dbReference>
<evidence type="ECO:0000256" key="3">
    <source>
        <dbReference type="SAM" id="SignalP"/>
    </source>
</evidence>
<dbReference type="Pfam" id="PF07974">
    <property type="entry name" value="EGF_2"/>
    <property type="match status" value="1"/>
</dbReference>
<dbReference type="Gene3D" id="2.10.25.10">
    <property type="entry name" value="Laminin"/>
    <property type="match status" value="1"/>
</dbReference>
<evidence type="ECO:0000259" key="5">
    <source>
        <dbReference type="PROSITE" id="PS50026"/>
    </source>
</evidence>
<dbReference type="PROSITE" id="PS00022">
    <property type="entry name" value="EGF_1"/>
    <property type="match status" value="1"/>
</dbReference>
<dbReference type="WBParaSite" id="PSAMB.scaffold9657size4751.g32624.t1">
    <property type="protein sequence ID" value="PSAMB.scaffold9657size4751.g32624.t1"/>
    <property type="gene ID" value="PSAMB.scaffold9657size4751.g32624"/>
</dbReference>
<evidence type="ECO:0000259" key="4">
    <source>
        <dbReference type="PROSITE" id="PS01180"/>
    </source>
</evidence>
<keyword evidence="2" id="KW-0245">EGF-like domain</keyword>
<organism evidence="7 8">
    <name type="scientific">Plectus sambesii</name>
    <dbReference type="NCBI Taxonomy" id="2011161"/>
    <lineage>
        <taxon>Eukaryota</taxon>
        <taxon>Metazoa</taxon>
        <taxon>Ecdysozoa</taxon>
        <taxon>Nematoda</taxon>
        <taxon>Chromadorea</taxon>
        <taxon>Plectida</taxon>
        <taxon>Plectina</taxon>
        <taxon>Plectoidea</taxon>
        <taxon>Plectidae</taxon>
        <taxon>Plectus</taxon>
    </lineage>
</organism>
<dbReference type="Pfam" id="PF00059">
    <property type="entry name" value="Lectin_C"/>
    <property type="match status" value="1"/>
</dbReference>
<feature type="domain" description="CUB" evidence="4">
    <location>
        <begin position="181"/>
        <end position="296"/>
    </location>
</feature>
<dbReference type="InterPro" id="IPR016187">
    <property type="entry name" value="CTDL_fold"/>
</dbReference>
<accession>A0A914XU40</accession>
<feature type="domain" description="EGF-like" evidence="5">
    <location>
        <begin position="314"/>
        <end position="357"/>
    </location>
</feature>
<dbReference type="InterPro" id="IPR016186">
    <property type="entry name" value="C-type_lectin-like/link_sf"/>
</dbReference>
<evidence type="ECO:0000259" key="6">
    <source>
        <dbReference type="PROSITE" id="PS50041"/>
    </source>
</evidence>
<feature type="chain" id="PRO_5037225978" evidence="3">
    <location>
        <begin position="22"/>
        <end position="361"/>
    </location>
</feature>
<sequence>MFSAKAISIIVLLCLCQTSKSDDVSTPHLCLPQSGKCLTVIVHQKLKWNDAEKYCETNFPNGRLASIHNVFDNSIITSWLSYLSTDPWFGGFQIGALPFQYTDASPMDYTNWVPEQPTFQYAQICHSTGNSGGVQCQQGKWRTANCDASAQFICEYGNYPISGPPTSSTPTTTPTPPPVACGATVIPVDETGGRLTSLNFPNLTSGYNCTWTLQTSQEYFIELTINSISTTDNPSGQIYFQVVDVWPNNEQIYYTSTSAANKAVNSSRQRLEVAFKTGSSLIGGSPGSFDISYRSVYFNACSALPPNYCGYGTYERYCSAFDEGICGNHGTCVTQSDGIYCNPQCQCRDGYTGPFCDNPPI</sequence>
<comment type="caution">
    <text evidence="2">Lacks conserved residue(s) required for the propagation of feature annotation.</text>
</comment>
<dbReference type="PROSITE" id="PS01180">
    <property type="entry name" value="CUB"/>
    <property type="match status" value="1"/>
</dbReference>
<dbReference type="PANTHER" id="PTHR22803">
    <property type="entry name" value="MANNOSE, PHOSPHOLIPASE, LECTIN RECEPTOR RELATED"/>
    <property type="match status" value="1"/>
</dbReference>
<feature type="signal peptide" evidence="3">
    <location>
        <begin position="1"/>
        <end position="21"/>
    </location>
</feature>
<dbReference type="AlphaFoldDB" id="A0A914XU40"/>
<dbReference type="Gene3D" id="2.60.120.290">
    <property type="entry name" value="Spermadhesin, CUB domain"/>
    <property type="match status" value="1"/>
</dbReference>
<feature type="disulfide bond" evidence="2">
    <location>
        <begin position="347"/>
        <end position="356"/>
    </location>
</feature>
<evidence type="ECO:0000313" key="8">
    <source>
        <dbReference type="WBParaSite" id="PSAMB.scaffold9657size4751.g32624.t1"/>
    </source>
</evidence>
<dbReference type="InterPro" id="IPR013111">
    <property type="entry name" value="EGF_extracell"/>
</dbReference>
<reference evidence="8" key="1">
    <citation type="submission" date="2022-11" db="UniProtKB">
        <authorList>
            <consortium name="WormBaseParasite"/>
        </authorList>
    </citation>
    <scope>IDENTIFICATION</scope>
</reference>
<dbReference type="SMART" id="SM00034">
    <property type="entry name" value="CLECT"/>
    <property type="match status" value="1"/>
</dbReference>
<dbReference type="SUPFAM" id="SSF49854">
    <property type="entry name" value="Spermadhesin, CUB domain"/>
    <property type="match status" value="1"/>
</dbReference>
<dbReference type="Gene3D" id="3.10.100.10">
    <property type="entry name" value="Mannose-Binding Protein A, subunit A"/>
    <property type="match status" value="1"/>
</dbReference>
<dbReference type="CDD" id="cd00037">
    <property type="entry name" value="CLECT"/>
    <property type="match status" value="1"/>
</dbReference>
<keyword evidence="1 2" id="KW-1015">Disulfide bond</keyword>
<evidence type="ECO:0000256" key="1">
    <source>
        <dbReference type="ARBA" id="ARBA00023157"/>
    </source>
</evidence>
<dbReference type="PROSITE" id="PS01186">
    <property type="entry name" value="EGF_2"/>
    <property type="match status" value="1"/>
</dbReference>
<dbReference type="InterPro" id="IPR001304">
    <property type="entry name" value="C-type_lectin-like"/>
</dbReference>
<dbReference type="PROSITE" id="PS50041">
    <property type="entry name" value="C_TYPE_LECTIN_2"/>
    <property type="match status" value="1"/>
</dbReference>
<dbReference type="InterPro" id="IPR035914">
    <property type="entry name" value="Sperma_CUB_dom_sf"/>
</dbReference>
<proteinExistence type="predicted"/>